<keyword evidence="4" id="KW-0255">Endonuclease</keyword>
<proteinExistence type="inferred from homology"/>
<evidence type="ECO:0000256" key="4">
    <source>
        <dbReference type="ARBA" id="ARBA00022759"/>
    </source>
</evidence>
<dbReference type="GO" id="GO:0003729">
    <property type="term" value="F:mRNA binding"/>
    <property type="evidence" value="ECO:0007669"/>
    <property type="project" value="InterPro"/>
</dbReference>
<gene>
    <name evidence="8" type="ORF">ESB13_15130</name>
</gene>
<keyword evidence="5" id="KW-0378">Hydrolase</keyword>
<accession>A0A4Q1D637</accession>
<evidence type="ECO:0000256" key="7">
    <source>
        <dbReference type="ARBA" id="ARBA00023016"/>
    </source>
</evidence>
<dbReference type="EMBL" id="SDHZ01000002">
    <property type="protein sequence ID" value="RXK83426.1"/>
    <property type="molecule type" value="Genomic_DNA"/>
</dbReference>
<comment type="caution">
    <text evidence="8">The sequence shown here is derived from an EMBL/GenBank/DDBJ whole genome shotgun (WGS) entry which is preliminary data.</text>
</comment>
<sequence length="59" mass="7115">MKYSELHRKIRRSGWTHIRTEGSHYIYEKEGRTYPVPFHGTKEIGEGLRKKIIKEMQLN</sequence>
<evidence type="ECO:0000256" key="6">
    <source>
        <dbReference type="ARBA" id="ARBA00022884"/>
    </source>
</evidence>
<name>A0A4Q1D637_9BACT</name>
<keyword evidence="6" id="KW-0694">RNA-binding</keyword>
<dbReference type="InterPro" id="IPR038570">
    <property type="entry name" value="HicA_sf"/>
</dbReference>
<dbReference type="Gene3D" id="3.30.920.30">
    <property type="entry name" value="Hypothetical protein"/>
    <property type="match status" value="1"/>
</dbReference>
<keyword evidence="3" id="KW-0540">Nuclease</keyword>
<evidence type="ECO:0000256" key="1">
    <source>
        <dbReference type="ARBA" id="ARBA00006620"/>
    </source>
</evidence>
<dbReference type="Proteomes" id="UP000290545">
    <property type="component" value="Unassembled WGS sequence"/>
</dbReference>
<dbReference type="GO" id="GO:0004519">
    <property type="term" value="F:endonuclease activity"/>
    <property type="evidence" value="ECO:0007669"/>
    <property type="project" value="UniProtKB-KW"/>
</dbReference>
<organism evidence="8 9">
    <name type="scientific">Filimonas effusa</name>
    <dbReference type="NCBI Taxonomy" id="2508721"/>
    <lineage>
        <taxon>Bacteria</taxon>
        <taxon>Pseudomonadati</taxon>
        <taxon>Bacteroidota</taxon>
        <taxon>Chitinophagia</taxon>
        <taxon>Chitinophagales</taxon>
        <taxon>Chitinophagaceae</taxon>
        <taxon>Filimonas</taxon>
    </lineage>
</organism>
<keyword evidence="2" id="KW-1277">Toxin-antitoxin system</keyword>
<dbReference type="InterPro" id="IPR012933">
    <property type="entry name" value="HicA_mRNA_interferase"/>
</dbReference>
<dbReference type="OrthoDB" id="9798547at2"/>
<dbReference type="SUPFAM" id="SSF54786">
    <property type="entry name" value="YcfA/nrd intein domain"/>
    <property type="match status" value="1"/>
</dbReference>
<reference evidence="8 9" key="1">
    <citation type="submission" date="2019-01" db="EMBL/GenBank/DDBJ databases">
        <title>Filimonas sp. strain TTM-71.</title>
        <authorList>
            <person name="Chen W.-M."/>
        </authorList>
    </citation>
    <scope>NUCLEOTIDE SEQUENCE [LARGE SCALE GENOMIC DNA]</scope>
    <source>
        <strain evidence="8 9">TTM-71</strain>
    </source>
</reference>
<evidence type="ECO:0000313" key="9">
    <source>
        <dbReference type="Proteomes" id="UP000290545"/>
    </source>
</evidence>
<dbReference type="Pfam" id="PF07927">
    <property type="entry name" value="HicA_toxin"/>
    <property type="match status" value="1"/>
</dbReference>
<evidence type="ECO:0000313" key="8">
    <source>
        <dbReference type="EMBL" id="RXK83426.1"/>
    </source>
</evidence>
<protein>
    <submittedName>
        <fullName evidence="8">Type II toxin-antitoxin system HicA family toxin</fullName>
    </submittedName>
</protein>
<dbReference type="RefSeq" id="WP_129004479.1">
    <property type="nucleotide sequence ID" value="NZ_SDHZ01000002.1"/>
</dbReference>
<evidence type="ECO:0000256" key="5">
    <source>
        <dbReference type="ARBA" id="ARBA00022801"/>
    </source>
</evidence>
<keyword evidence="7" id="KW-0346">Stress response</keyword>
<keyword evidence="9" id="KW-1185">Reference proteome</keyword>
<evidence type="ECO:0000256" key="2">
    <source>
        <dbReference type="ARBA" id="ARBA00022649"/>
    </source>
</evidence>
<evidence type="ECO:0000256" key="3">
    <source>
        <dbReference type="ARBA" id="ARBA00022722"/>
    </source>
</evidence>
<comment type="similarity">
    <text evidence="1">Belongs to the HicA mRNA interferase family.</text>
</comment>
<dbReference type="GO" id="GO:0016787">
    <property type="term" value="F:hydrolase activity"/>
    <property type="evidence" value="ECO:0007669"/>
    <property type="project" value="UniProtKB-KW"/>
</dbReference>
<dbReference type="AlphaFoldDB" id="A0A4Q1D637"/>